<dbReference type="Proteomes" id="UP000596248">
    <property type="component" value="Chromosome"/>
</dbReference>
<feature type="coiled-coil region" evidence="2">
    <location>
        <begin position="87"/>
        <end position="135"/>
    </location>
</feature>
<sequence>MSIFRRLRDLTVASVNDALDSMEDPVVMLNQYMRDMEVEIGQVEVAVARQVALEKKFRQQWEEALALVEKRDRQVKLALTEGEDELARRALADKKQYESRALEYENLFLTASEAAGQMREKLAELKEEFYKMRAKKFTLMARAQVARTQKQVNHAVVGMGNQTAGRGFARMEEKVMRMEAEAQMSGQWRQTSFGLDNALTDLEKDDLDAELANIKASMKEKKEAVAPADHS</sequence>
<name>A0ABX7FQF6_BRECH</name>
<evidence type="ECO:0000313" key="3">
    <source>
        <dbReference type="EMBL" id="QRG68488.1"/>
    </source>
</evidence>
<dbReference type="PANTHER" id="PTHR31088">
    <property type="entry name" value="MEMBRANE-ASSOCIATED PROTEIN VIPP1, CHLOROPLASTIC"/>
    <property type="match status" value="1"/>
</dbReference>
<protein>
    <submittedName>
        <fullName evidence="3">PspA/IM30 family protein</fullName>
    </submittedName>
</protein>
<gene>
    <name evidence="3" type="ORF">JNE38_04755</name>
</gene>
<organism evidence="3 4">
    <name type="scientific">Brevibacillus choshinensis</name>
    <dbReference type="NCBI Taxonomy" id="54911"/>
    <lineage>
        <taxon>Bacteria</taxon>
        <taxon>Bacillati</taxon>
        <taxon>Bacillota</taxon>
        <taxon>Bacilli</taxon>
        <taxon>Bacillales</taxon>
        <taxon>Paenibacillaceae</taxon>
        <taxon>Brevibacillus</taxon>
    </lineage>
</organism>
<dbReference type="PANTHER" id="PTHR31088:SF6">
    <property type="entry name" value="PHAGE SHOCK PROTEIN A"/>
    <property type="match status" value="1"/>
</dbReference>
<proteinExistence type="inferred from homology"/>
<keyword evidence="2" id="KW-0175">Coiled coil</keyword>
<reference evidence="3 4" key="1">
    <citation type="submission" date="2021-01" db="EMBL/GenBank/DDBJ databases">
        <title>Identification of strong promoters based on the transcriptome of Brevibacillus choshinensis.</title>
        <authorList>
            <person name="Yao D."/>
            <person name="Zhang K."/>
            <person name="Wu J."/>
        </authorList>
    </citation>
    <scope>NUCLEOTIDE SEQUENCE [LARGE SCALE GENOMIC DNA]</scope>
    <source>
        <strain evidence="3 4">HPD31-SP3</strain>
    </source>
</reference>
<accession>A0ABX7FQF6</accession>
<keyword evidence="4" id="KW-1185">Reference proteome</keyword>
<evidence type="ECO:0000256" key="1">
    <source>
        <dbReference type="ARBA" id="ARBA00043985"/>
    </source>
</evidence>
<dbReference type="InterPro" id="IPR007157">
    <property type="entry name" value="PspA_VIPP1"/>
</dbReference>
<evidence type="ECO:0000256" key="2">
    <source>
        <dbReference type="SAM" id="Coils"/>
    </source>
</evidence>
<evidence type="ECO:0000313" key="4">
    <source>
        <dbReference type="Proteomes" id="UP000596248"/>
    </source>
</evidence>
<dbReference type="EMBL" id="CP069127">
    <property type="protein sequence ID" value="QRG68488.1"/>
    <property type="molecule type" value="Genomic_DNA"/>
</dbReference>
<comment type="similarity">
    <text evidence="1">Belongs to the PspA/Vipp/IM30 family.</text>
</comment>
<dbReference type="Pfam" id="PF04012">
    <property type="entry name" value="PspA_IM30"/>
    <property type="match status" value="1"/>
</dbReference>
<dbReference type="RefSeq" id="WP_203355489.1">
    <property type="nucleotide sequence ID" value="NZ_CP069127.1"/>
</dbReference>